<evidence type="ECO:0000256" key="5">
    <source>
        <dbReference type="ARBA" id="ARBA00022630"/>
    </source>
</evidence>
<dbReference type="GO" id="GO:0006782">
    <property type="term" value="P:protoporphyrinogen IX biosynthetic process"/>
    <property type="evidence" value="ECO:0007669"/>
    <property type="project" value="UniProtKB-UniRule"/>
</dbReference>
<dbReference type="InterPro" id="IPR004572">
    <property type="entry name" value="Protoporphyrinogen_oxidase"/>
</dbReference>
<evidence type="ECO:0000256" key="8">
    <source>
        <dbReference type="ARBA" id="ARBA00023133"/>
    </source>
</evidence>
<evidence type="ECO:0000256" key="9">
    <source>
        <dbReference type="ARBA" id="ARBA00023244"/>
    </source>
</evidence>
<name>A0A9W7XGD4_9FUNG</name>
<evidence type="ECO:0000313" key="14">
    <source>
        <dbReference type="Proteomes" id="UP001145021"/>
    </source>
</evidence>
<dbReference type="SUPFAM" id="SSF54373">
    <property type="entry name" value="FAD-linked reductases, C-terminal domain"/>
    <property type="match status" value="1"/>
</dbReference>
<keyword evidence="9 11" id="KW-0627">Porphyrin biosynthesis</keyword>
<sequence length="525" mass="57479">MSQAITVLGGGITGLSTAWYLAQRLPQTVNIRLVEGSLRLGGWVRTDSRQAGGVSFIVEKGPRTLRTGNSREALAVLELVDDLDMRSDVIVAPKTSAAARNRFIYYQGELNCMPAGLGSVLTGLPPAVRCLPRGIWHDLTTKKNTLEGASDESIHSFVSRRFGQQVDDNLASAVMHGIYAADTKDLSTRALLYPFWLADQMGKSGVLRGLRQVAKHSRARNARFAVRDAEEKYSVSKRRMQNPEFWASIDDASMYSFREGMQMLTDRLASRLANYSNVELIIGQSARTARLGVDGNVELELENGKVVQSQHLINTLPLHQIHGLFDNESSNALLEETPYANVAVVNVAYPKKDITPVDGFGYLVPRASAKSSKALGVVFDSCSLPEQDNGADISRLTVMLGGSRFYELFGKPDSVAKDSLEQAALETLSDHLGIRMTPIDVDATVGQKCIPSYTVGYVDRLKAMHEWVQRQLGGRMSVVGAAYGGPAVPQCVVHSRDLVNRHLILDSLDKPQNVSGLEEIIDCFE</sequence>
<dbReference type="Gene3D" id="3.50.50.60">
    <property type="entry name" value="FAD/NAD(P)-binding domain"/>
    <property type="match status" value="1"/>
</dbReference>
<evidence type="ECO:0000313" key="13">
    <source>
        <dbReference type="EMBL" id="KAJ1642365.1"/>
    </source>
</evidence>
<dbReference type="InterPro" id="IPR036188">
    <property type="entry name" value="FAD/NAD-bd_sf"/>
</dbReference>
<evidence type="ECO:0000256" key="3">
    <source>
        <dbReference type="ARBA" id="ARBA00010551"/>
    </source>
</evidence>
<keyword evidence="7 11" id="KW-0560">Oxidoreductase</keyword>
<keyword evidence="14" id="KW-1185">Reference proteome</keyword>
<dbReference type="PANTHER" id="PTHR42923:SF3">
    <property type="entry name" value="PROTOPORPHYRINOGEN OXIDASE"/>
    <property type="match status" value="1"/>
</dbReference>
<evidence type="ECO:0000259" key="12">
    <source>
        <dbReference type="Pfam" id="PF01593"/>
    </source>
</evidence>
<proteinExistence type="inferred from homology"/>
<evidence type="ECO:0000256" key="11">
    <source>
        <dbReference type="RuleBase" id="RU367069"/>
    </source>
</evidence>
<dbReference type="AlphaFoldDB" id="A0A9W7XGD4"/>
<organism evidence="13 14">
    <name type="scientific">Coemansia asiatica</name>
    <dbReference type="NCBI Taxonomy" id="1052880"/>
    <lineage>
        <taxon>Eukaryota</taxon>
        <taxon>Fungi</taxon>
        <taxon>Fungi incertae sedis</taxon>
        <taxon>Zoopagomycota</taxon>
        <taxon>Kickxellomycotina</taxon>
        <taxon>Kickxellomycetes</taxon>
        <taxon>Kickxellales</taxon>
        <taxon>Kickxellaceae</taxon>
        <taxon>Coemansia</taxon>
    </lineage>
</organism>
<evidence type="ECO:0000256" key="7">
    <source>
        <dbReference type="ARBA" id="ARBA00023002"/>
    </source>
</evidence>
<keyword evidence="5 11" id="KW-0285">Flavoprotein</keyword>
<evidence type="ECO:0000256" key="6">
    <source>
        <dbReference type="ARBA" id="ARBA00022827"/>
    </source>
</evidence>
<gene>
    <name evidence="13" type="primary">HEM14</name>
    <name evidence="13" type="ORF">LPJ64_005786</name>
</gene>
<dbReference type="EMBL" id="JANBOH010000416">
    <property type="protein sequence ID" value="KAJ1642365.1"/>
    <property type="molecule type" value="Genomic_DNA"/>
</dbReference>
<comment type="function">
    <text evidence="1 11">Catalyzes the 6-electron oxidation of protoporphyrinogen-IX to form protoporphyrin-IX.</text>
</comment>
<comment type="similarity">
    <text evidence="3 11">Belongs to the protoporphyrinogen/coproporphyrinogen oxidase family. Protoporphyrinogen oxidase subfamily.</text>
</comment>
<dbReference type="InterPro" id="IPR050464">
    <property type="entry name" value="Zeta_carotene_desat/Oxidored"/>
</dbReference>
<evidence type="ECO:0000256" key="2">
    <source>
        <dbReference type="ARBA" id="ARBA00005073"/>
    </source>
</evidence>
<comment type="caution">
    <text evidence="13">The sequence shown here is derived from an EMBL/GenBank/DDBJ whole genome shotgun (WGS) entry which is preliminary data.</text>
</comment>
<comment type="catalytic activity">
    <reaction evidence="10 11">
        <text>protoporphyrinogen IX + 3 O2 = protoporphyrin IX + 3 H2O2</text>
        <dbReference type="Rhea" id="RHEA:25576"/>
        <dbReference type="ChEBI" id="CHEBI:15379"/>
        <dbReference type="ChEBI" id="CHEBI:16240"/>
        <dbReference type="ChEBI" id="CHEBI:57306"/>
        <dbReference type="ChEBI" id="CHEBI:57307"/>
        <dbReference type="EC" id="1.3.3.4"/>
    </reaction>
</comment>
<comment type="subcellular location">
    <subcellularLocation>
        <location evidence="11">Mitochondrion inner membrane</location>
    </subcellularLocation>
</comment>
<evidence type="ECO:0000256" key="10">
    <source>
        <dbReference type="ARBA" id="ARBA00047554"/>
    </source>
</evidence>
<dbReference type="InterPro" id="IPR002937">
    <property type="entry name" value="Amino_oxidase"/>
</dbReference>
<dbReference type="Pfam" id="PF01593">
    <property type="entry name" value="Amino_oxidase"/>
    <property type="match status" value="1"/>
</dbReference>
<reference evidence="13" key="1">
    <citation type="submission" date="2022-07" db="EMBL/GenBank/DDBJ databases">
        <title>Phylogenomic reconstructions and comparative analyses of Kickxellomycotina fungi.</title>
        <authorList>
            <person name="Reynolds N.K."/>
            <person name="Stajich J.E."/>
            <person name="Barry K."/>
            <person name="Grigoriev I.V."/>
            <person name="Crous P."/>
            <person name="Smith M.E."/>
        </authorList>
    </citation>
    <scope>NUCLEOTIDE SEQUENCE</scope>
    <source>
        <strain evidence="13">NBRC 105413</strain>
    </source>
</reference>
<dbReference type="GO" id="GO:0005743">
    <property type="term" value="C:mitochondrial inner membrane"/>
    <property type="evidence" value="ECO:0007669"/>
    <property type="project" value="UniProtKB-SubCell"/>
</dbReference>
<dbReference type="Proteomes" id="UP001145021">
    <property type="component" value="Unassembled WGS sequence"/>
</dbReference>
<dbReference type="NCBIfam" id="TIGR00562">
    <property type="entry name" value="proto_IX_ox"/>
    <property type="match status" value="1"/>
</dbReference>
<feature type="domain" description="Amine oxidase" evidence="12">
    <location>
        <begin position="12"/>
        <end position="433"/>
    </location>
</feature>
<evidence type="ECO:0000256" key="4">
    <source>
        <dbReference type="ARBA" id="ARBA00012867"/>
    </source>
</evidence>
<keyword evidence="8 11" id="KW-0350">Heme biosynthesis</keyword>
<comment type="pathway">
    <text evidence="2 11">Porphyrin-containing compound metabolism; protoporphyrin-IX biosynthesis; protoporphyrin-IX from protoporphyrinogen-IX: step 1/1.</text>
</comment>
<keyword evidence="6 11" id="KW-0274">FAD</keyword>
<dbReference type="PANTHER" id="PTHR42923">
    <property type="entry name" value="PROTOPORPHYRINOGEN OXIDASE"/>
    <property type="match status" value="1"/>
</dbReference>
<accession>A0A9W7XGD4</accession>
<dbReference type="SUPFAM" id="SSF51905">
    <property type="entry name" value="FAD/NAD(P)-binding domain"/>
    <property type="match status" value="1"/>
</dbReference>
<dbReference type="EC" id="1.3.3.4" evidence="4 11"/>
<protein>
    <recommendedName>
        <fullName evidence="4 11">Protoporphyrinogen oxidase</fullName>
        <ecNumber evidence="4 11">1.3.3.4</ecNumber>
    </recommendedName>
</protein>
<dbReference type="GO" id="GO:0004729">
    <property type="term" value="F:oxygen-dependent protoporphyrinogen oxidase activity"/>
    <property type="evidence" value="ECO:0007669"/>
    <property type="project" value="UniProtKB-UniRule"/>
</dbReference>
<evidence type="ECO:0000256" key="1">
    <source>
        <dbReference type="ARBA" id="ARBA00002600"/>
    </source>
</evidence>
<comment type="cofactor">
    <cofactor evidence="11">
        <name>FAD</name>
        <dbReference type="ChEBI" id="CHEBI:57692"/>
    </cofactor>
    <text evidence="11">Binds 1 FAD per subunit.</text>
</comment>